<dbReference type="InterPro" id="IPR013545">
    <property type="entry name" value="T2SS_protein-GspG_C"/>
</dbReference>
<organism evidence="3 4">
    <name type="scientific">Polaribacter glomeratus</name>
    <dbReference type="NCBI Taxonomy" id="102"/>
    <lineage>
        <taxon>Bacteria</taxon>
        <taxon>Pseudomonadati</taxon>
        <taxon>Bacteroidota</taxon>
        <taxon>Flavobacteriia</taxon>
        <taxon>Flavobacteriales</taxon>
        <taxon>Flavobacteriaceae</taxon>
    </lineage>
</organism>
<dbReference type="RefSeq" id="WP_105022400.1">
    <property type="nucleotide sequence ID" value="NZ_MSCM01000002.1"/>
</dbReference>
<dbReference type="Proteomes" id="UP000239068">
    <property type="component" value="Unassembled WGS sequence"/>
</dbReference>
<protein>
    <recommendedName>
        <fullName evidence="2">Type II secretion system protein GspG C-terminal domain-containing protein</fullName>
    </recommendedName>
</protein>
<keyword evidence="4" id="KW-1185">Reference proteome</keyword>
<keyword evidence="1" id="KW-1133">Transmembrane helix</keyword>
<dbReference type="InterPro" id="IPR045584">
    <property type="entry name" value="Pilin-like"/>
</dbReference>
<name>A0A2S7WHJ0_9FLAO</name>
<keyword evidence="1" id="KW-0812">Transmembrane</keyword>
<proteinExistence type="predicted"/>
<reference evidence="3 4" key="1">
    <citation type="submission" date="2016-12" db="EMBL/GenBank/DDBJ databases">
        <title>Trade-off between light-utilization and light-protection in marine flavobacteria.</title>
        <authorList>
            <person name="Kumagai Y."/>
            <person name="Yoshizawa S."/>
            <person name="Kogure K."/>
            <person name="Iwasaki W."/>
        </authorList>
    </citation>
    <scope>NUCLEOTIDE SEQUENCE [LARGE SCALE GENOMIC DNA]</scope>
    <source>
        <strain evidence="3 4">ATCC 43844</strain>
    </source>
</reference>
<evidence type="ECO:0000313" key="3">
    <source>
        <dbReference type="EMBL" id="PQJ77084.1"/>
    </source>
</evidence>
<feature type="transmembrane region" description="Helical" evidence="1">
    <location>
        <begin position="46"/>
        <end position="65"/>
    </location>
</feature>
<dbReference type="SUPFAM" id="SSF54523">
    <property type="entry name" value="Pili subunits"/>
    <property type="match status" value="1"/>
</dbReference>
<evidence type="ECO:0000256" key="1">
    <source>
        <dbReference type="SAM" id="Phobius"/>
    </source>
</evidence>
<dbReference type="AlphaFoldDB" id="A0A2S7WHJ0"/>
<dbReference type="Pfam" id="PF08334">
    <property type="entry name" value="T2SSG"/>
    <property type="match status" value="1"/>
</dbReference>
<gene>
    <name evidence="3" type="ORF">BTO16_14630</name>
</gene>
<dbReference type="Gene3D" id="3.30.700.10">
    <property type="entry name" value="Glycoprotein, Type 4 Pilin"/>
    <property type="match status" value="1"/>
</dbReference>
<feature type="domain" description="Type II secretion system protein GspG C-terminal" evidence="2">
    <location>
        <begin position="89"/>
        <end position="150"/>
    </location>
</feature>
<sequence length="152" mass="18227">MSDLITLILELYLDIVFWMKHKKRREYEKENNLPKSIVWHPITKPLFIILILFIISFSIFSIFSLRNTSEEKTKEKMFEISEILKLEKEQLNKYPKELNHIIRNNPLRKNITLDYWNTEFIYIISKDSLNYTIISLGKDSVLNTSDDIKITN</sequence>
<comment type="caution">
    <text evidence="3">The sequence shown here is derived from an EMBL/GenBank/DDBJ whole genome shotgun (WGS) entry which is preliminary data.</text>
</comment>
<evidence type="ECO:0000313" key="4">
    <source>
        <dbReference type="Proteomes" id="UP000239068"/>
    </source>
</evidence>
<dbReference type="OrthoDB" id="1447786at2"/>
<evidence type="ECO:0000259" key="2">
    <source>
        <dbReference type="Pfam" id="PF08334"/>
    </source>
</evidence>
<dbReference type="EMBL" id="MSCM01000002">
    <property type="protein sequence ID" value="PQJ77084.1"/>
    <property type="molecule type" value="Genomic_DNA"/>
</dbReference>
<keyword evidence="1" id="KW-0472">Membrane</keyword>
<accession>A0A2S7WHJ0</accession>